<dbReference type="STRING" id="675824.A0A1E3Q5I8"/>
<proteinExistence type="predicted"/>
<feature type="transmembrane region" description="Helical" evidence="7">
    <location>
        <begin position="22"/>
        <end position="41"/>
    </location>
</feature>
<evidence type="ECO:0000256" key="3">
    <source>
        <dbReference type="ARBA" id="ARBA00022792"/>
    </source>
</evidence>
<comment type="subcellular location">
    <subcellularLocation>
        <location evidence="1">Mitochondrion inner membrane</location>
        <topology evidence="1">Multi-pass membrane protein</topology>
    </subcellularLocation>
</comment>
<dbReference type="PANTHER" id="PTHR21382:SF1">
    <property type="entry name" value="NADH DEHYDROGENASE [UBIQUINONE] 1 ALPHA SUBCOMPLEX SUBUNIT 11"/>
    <property type="match status" value="1"/>
</dbReference>
<evidence type="ECO:0000256" key="4">
    <source>
        <dbReference type="ARBA" id="ARBA00022989"/>
    </source>
</evidence>
<evidence type="ECO:0000256" key="7">
    <source>
        <dbReference type="SAM" id="Phobius"/>
    </source>
</evidence>
<dbReference type="InterPro" id="IPR039205">
    <property type="entry name" value="NDUFA11"/>
</dbReference>
<name>A0A1E3Q5I8_LIPST</name>
<dbReference type="Pfam" id="PF02466">
    <property type="entry name" value="Tim17"/>
    <property type="match status" value="1"/>
</dbReference>
<evidence type="ECO:0000313" key="8">
    <source>
        <dbReference type="EMBL" id="ODQ72969.1"/>
    </source>
</evidence>
<dbReference type="EMBL" id="KV454294">
    <property type="protein sequence ID" value="ODQ72969.1"/>
    <property type="molecule type" value="Genomic_DNA"/>
</dbReference>
<evidence type="ECO:0000256" key="6">
    <source>
        <dbReference type="ARBA" id="ARBA00023136"/>
    </source>
</evidence>
<keyword evidence="6 7" id="KW-0472">Membrane</keyword>
<protein>
    <recommendedName>
        <fullName evidence="10">NADH-ubiquinone oxidoreductase subunit B14.7</fullName>
    </recommendedName>
</protein>
<sequence length="194" mass="21047">MSIVPKVVYPIHDYPAYEPRDALVITSKAVIPAFGIGLTYATAMERFRHFRAPLIPSLIRVGKESFFLGSVGCTYQFVEVAASNLREREDGWNNFYGGLAAGGLIGVRAGTVTNFVFTSLLFGSILGLSRWAGGIFGGFSKEDEAEHSKLEGPQSDFWTVRSRVPLSETISKVGEGRGIFYPSGKPAAQSSEEA</sequence>
<keyword evidence="9" id="KW-1185">Reference proteome</keyword>
<keyword evidence="4 7" id="KW-1133">Transmembrane helix</keyword>
<keyword evidence="2 7" id="KW-0812">Transmembrane</keyword>
<dbReference type="AlphaFoldDB" id="A0A1E3Q5I8"/>
<evidence type="ECO:0000256" key="5">
    <source>
        <dbReference type="ARBA" id="ARBA00023128"/>
    </source>
</evidence>
<keyword evidence="3" id="KW-0999">Mitochondrion inner membrane</keyword>
<keyword evidence="5" id="KW-0496">Mitochondrion</keyword>
<evidence type="ECO:0000256" key="2">
    <source>
        <dbReference type="ARBA" id="ARBA00022692"/>
    </source>
</evidence>
<evidence type="ECO:0000313" key="9">
    <source>
        <dbReference type="Proteomes" id="UP000094385"/>
    </source>
</evidence>
<gene>
    <name evidence="8" type="ORF">LIPSTDRAFT_71249</name>
</gene>
<dbReference type="Proteomes" id="UP000094385">
    <property type="component" value="Unassembled WGS sequence"/>
</dbReference>
<organism evidence="8 9">
    <name type="scientific">Lipomyces starkeyi NRRL Y-11557</name>
    <dbReference type="NCBI Taxonomy" id="675824"/>
    <lineage>
        <taxon>Eukaryota</taxon>
        <taxon>Fungi</taxon>
        <taxon>Dikarya</taxon>
        <taxon>Ascomycota</taxon>
        <taxon>Saccharomycotina</taxon>
        <taxon>Lipomycetes</taxon>
        <taxon>Lipomycetales</taxon>
        <taxon>Lipomycetaceae</taxon>
        <taxon>Lipomyces</taxon>
    </lineage>
</organism>
<dbReference type="OrthoDB" id="1913277at2759"/>
<reference evidence="8 9" key="1">
    <citation type="journal article" date="2016" name="Proc. Natl. Acad. Sci. U.S.A.">
        <title>Comparative genomics of biotechnologically important yeasts.</title>
        <authorList>
            <person name="Riley R."/>
            <person name="Haridas S."/>
            <person name="Wolfe K.H."/>
            <person name="Lopes M.R."/>
            <person name="Hittinger C.T."/>
            <person name="Goeker M."/>
            <person name="Salamov A.A."/>
            <person name="Wisecaver J.H."/>
            <person name="Long T.M."/>
            <person name="Calvey C.H."/>
            <person name="Aerts A.L."/>
            <person name="Barry K.W."/>
            <person name="Choi C."/>
            <person name="Clum A."/>
            <person name="Coughlan A.Y."/>
            <person name="Deshpande S."/>
            <person name="Douglass A.P."/>
            <person name="Hanson S.J."/>
            <person name="Klenk H.-P."/>
            <person name="LaButti K.M."/>
            <person name="Lapidus A."/>
            <person name="Lindquist E.A."/>
            <person name="Lipzen A.M."/>
            <person name="Meier-Kolthoff J.P."/>
            <person name="Ohm R.A."/>
            <person name="Otillar R.P."/>
            <person name="Pangilinan J.L."/>
            <person name="Peng Y."/>
            <person name="Rokas A."/>
            <person name="Rosa C.A."/>
            <person name="Scheuner C."/>
            <person name="Sibirny A.A."/>
            <person name="Slot J.C."/>
            <person name="Stielow J.B."/>
            <person name="Sun H."/>
            <person name="Kurtzman C.P."/>
            <person name="Blackwell M."/>
            <person name="Grigoriev I.V."/>
            <person name="Jeffries T.W."/>
        </authorList>
    </citation>
    <scope>NUCLEOTIDE SEQUENCE [LARGE SCALE GENOMIC DNA]</scope>
    <source>
        <strain evidence="8 9">NRRL Y-11557</strain>
    </source>
</reference>
<dbReference type="GO" id="GO:0045271">
    <property type="term" value="C:respiratory chain complex I"/>
    <property type="evidence" value="ECO:0007669"/>
    <property type="project" value="InterPro"/>
</dbReference>
<dbReference type="GO" id="GO:0006120">
    <property type="term" value="P:mitochondrial electron transport, NADH to ubiquinone"/>
    <property type="evidence" value="ECO:0007669"/>
    <property type="project" value="InterPro"/>
</dbReference>
<evidence type="ECO:0008006" key="10">
    <source>
        <dbReference type="Google" id="ProtNLM"/>
    </source>
</evidence>
<dbReference type="GO" id="GO:0005743">
    <property type="term" value="C:mitochondrial inner membrane"/>
    <property type="evidence" value="ECO:0007669"/>
    <property type="project" value="UniProtKB-SubCell"/>
</dbReference>
<accession>A0A1E3Q5I8</accession>
<dbReference type="PANTHER" id="PTHR21382">
    <property type="entry name" value="NADH-UBIQUINONE OXIDOREDUCTASE SUBUNIT"/>
    <property type="match status" value="1"/>
</dbReference>
<evidence type="ECO:0000256" key="1">
    <source>
        <dbReference type="ARBA" id="ARBA00004448"/>
    </source>
</evidence>